<comment type="caution">
    <text evidence="8">The sequence shown here is derived from an EMBL/GenBank/DDBJ whole genome shotgun (WGS) entry which is preliminary data.</text>
</comment>
<sequence length="139" mass="16009">MYFALQALVDGPESGVPRTAVRFKQMHLTKFKFPLTYTSPTRIVRKSWKDAQISEKWAESSWAHKIDARKRRSELTDFDRFKLGRARQTRNRIITRVYQKLKTKAARSGRTFPARKRSKKTANPKNAAAKAAAKGKGKK</sequence>
<dbReference type="SUPFAM" id="SSF50104">
    <property type="entry name" value="Translation proteins SH3-like domain"/>
    <property type="match status" value="1"/>
</dbReference>
<evidence type="ECO:0000313" key="9">
    <source>
        <dbReference type="Proteomes" id="UP000494165"/>
    </source>
</evidence>
<accession>A0A8S1C5Z1</accession>
<dbReference type="AlphaFoldDB" id="A0A8S1C5Z1"/>
<keyword evidence="3" id="KW-0687">Ribonucleoprotein</keyword>
<dbReference type="OrthoDB" id="1875589at2759"/>
<dbReference type="Pfam" id="PF01929">
    <property type="entry name" value="Ribosomal_L14e"/>
    <property type="match status" value="1"/>
</dbReference>
<feature type="compositionally biased region" description="Low complexity" evidence="6">
    <location>
        <begin position="123"/>
        <end position="132"/>
    </location>
</feature>
<dbReference type="InterPro" id="IPR039660">
    <property type="entry name" value="Ribosomal_eL14"/>
</dbReference>
<dbReference type="InterPro" id="IPR002784">
    <property type="entry name" value="Ribosomal_eL14_dom"/>
</dbReference>
<dbReference type="InterPro" id="IPR014722">
    <property type="entry name" value="Rib_uL2_dom2"/>
</dbReference>
<feature type="domain" description="Large ribosomal subunit protein eL14" evidence="7">
    <location>
        <begin position="17"/>
        <end position="91"/>
    </location>
</feature>
<comment type="similarity">
    <text evidence="1">Belongs to the eukaryotic ribosomal protein eL14 family.</text>
</comment>
<dbReference type="Proteomes" id="UP000494165">
    <property type="component" value="Unassembled WGS sequence"/>
</dbReference>
<evidence type="ECO:0000256" key="6">
    <source>
        <dbReference type="SAM" id="MobiDB-lite"/>
    </source>
</evidence>
<organism evidence="8 9">
    <name type="scientific">Cloeon dipterum</name>
    <dbReference type="NCBI Taxonomy" id="197152"/>
    <lineage>
        <taxon>Eukaryota</taxon>
        <taxon>Metazoa</taxon>
        <taxon>Ecdysozoa</taxon>
        <taxon>Arthropoda</taxon>
        <taxon>Hexapoda</taxon>
        <taxon>Insecta</taxon>
        <taxon>Pterygota</taxon>
        <taxon>Palaeoptera</taxon>
        <taxon>Ephemeroptera</taxon>
        <taxon>Pisciforma</taxon>
        <taxon>Baetidae</taxon>
        <taxon>Cloeon</taxon>
    </lineage>
</organism>
<dbReference type="GO" id="GO:0003723">
    <property type="term" value="F:RNA binding"/>
    <property type="evidence" value="ECO:0007669"/>
    <property type="project" value="InterPro"/>
</dbReference>
<dbReference type="Gene3D" id="6.10.250.2270">
    <property type="match status" value="1"/>
</dbReference>
<dbReference type="PANTHER" id="PTHR11127:SF2">
    <property type="entry name" value="LARGE RIBOSOMAL SUBUNIT PROTEIN EL14"/>
    <property type="match status" value="1"/>
</dbReference>
<dbReference type="GO" id="GO:0042273">
    <property type="term" value="P:ribosomal large subunit biogenesis"/>
    <property type="evidence" value="ECO:0007669"/>
    <property type="project" value="TreeGrafter"/>
</dbReference>
<reference evidence="8 9" key="1">
    <citation type="submission" date="2020-04" db="EMBL/GenBank/DDBJ databases">
        <authorList>
            <person name="Alioto T."/>
            <person name="Alioto T."/>
            <person name="Gomez Garrido J."/>
        </authorList>
    </citation>
    <scope>NUCLEOTIDE SEQUENCE [LARGE SCALE GENOMIC DNA]</scope>
</reference>
<keyword evidence="2" id="KW-0689">Ribosomal protein</keyword>
<name>A0A8S1C5Z1_9INSE</name>
<dbReference type="GO" id="GO:0022625">
    <property type="term" value="C:cytosolic large ribosomal subunit"/>
    <property type="evidence" value="ECO:0007669"/>
    <property type="project" value="TreeGrafter"/>
</dbReference>
<evidence type="ECO:0000313" key="8">
    <source>
        <dbReference type="EMBL" id="CAB3364190.1"/>
    </source>
</evidence>
<feature type="compositionally biased region" description="Basic residues" evidence="6">
    <location>
        <begin position="99"/>
        <end position="122"/>
    </location>
</feature>
<dbReference type="Gene3D" id="2.30.30.30">
    <property type="match status" value="1"/>
</dbReference>
<dbReference type="GO" id="GO:0003735">
    <property type="term" value="F:structural constituent of ribosome"/>
    <property type="evidence" value="ECO:0007669"/>
    <property type="project" value="InterPro"/>
</dbReference>
<dbReference type="EMBL" id="CADEPI010000015">
    <property type="protein sequence ID" value="CAB3364190.1"/>
    <property type="molecule type" value="Genomic_DNA"/>
</dbReference>
<evidence type="ECO:0000256" key="4">
    <source>
        <dbReference type="ARBA" id="ARBA00035215"/>
    </source>
</evidence>
<keyword evidence="9" id="KW-1185">Reference proteome</keyword>
<protein>
    <recommendedName>
        <fullName evidence="4">Large ribosomal subunit protein eL14</fullName>
    </recommendedName>
    <alternativeName>
        <fullName evidence="5">60S ribosomal protein L14</fullName>
    </alternativeName>
</protein>
<evidence type="ECO:0000256" key="5">
    <source>
        <dbReference type="ARBA" id="ARBA00035318"/>
    </source>
</evidence>
<dbReference type="PANTHER" id="PTHR11127">
    <property type="entry name" value="60S RIBOSOMAL PROTEIN L14"/>
    <property type="match status" value="1"/>
</dbReference>
<evidence type="ECO:0000256" key="1">
    <source>
        <dbReference type="ARBA" id="ARBA00006592"/>
    </source>
</evidence>
<dbReference type="CDD" id="cd23702">
    <property type="entry name" value="eL14"/>
    <property type="match status" value="1"/>
</dbReference>
<dbReference type="GO" id="GO:0006412">
    <property type="term" value="P:translation"/>
    <property type="evidence" value="ECO:0007669"/>
    <property type="project" value="InterPro"/>
</dbReference>
<proteinExistence type="inferred from homology"/>
<evidence type="ECO:0000259" key="7">
    <source>
        <dbReference type="Pfam" id="PF01929"/>
    </source>
</evidence>
<evidence type="ECO:0000256" key="3">
    <source>
        <dbReference type="ARBA" id="ARBA00023274"/>
    </source>
</evidence>
<feature type="region of interest" description="Disordered" evidence="6">
    <location>
        <begin position="94"/>
        <end position="139"/>
    </location>
</feature>
<dbReference type="InterPro" id="IPR008991">
    <property type="entry name" value="Translation_prot_SH3-like_sf"/>
</dbReference>
<gene>
    <name evidence="8" type="ORF">CLODIP_2_CD14453</name>
</gene>
<evidence type="ECO:0000256" key="2">
    <source>
        <dbReference type="ARBA" id="ARBA00022980"/>
    </source>
</evidence>